<dbReference type="OrthoDB" id="9806052at2"/>
<gene>
    <name evidence="2" type="ORF">CS062_06495</name>
</gene>
<dbReference type="InterPro" id="IPR038390">
    <property type="entry name" value="Metal_Tscrpt_repr_sf"/>
</dbReference>
<reference evidence="2 3" key="1">
    <citation type="submission" date="2017-11" db="EMBL/GenBank/DDBJ databases">
        <title>Draft genome sequence of Mitsuaria sp. HWN-4.</title>
        <authorList>
            <person name="Gundlapally S.R."/>
        </authorList>
    </citation>
    <scope>NUCLEOTIDE SEQUENCE [LARGE SCALE GENOMIC DNA]</scope>
    <source>
        <strain evidence="2 3">HWN-4</strain>
    </source>
</reference>
<accession>A0A2G9CCE3</accession>
<evidence type="ECO:0008006" key="4">
    <source>
        <dbReference type="Google" id="ProtNLM"/>
    </source>
</evidence>
<sequence>MAHTITGRKKLLTRIRRIQGQAAALERAVDQDADCMAVLQQIAAIRGAVNGLMAEVLEGHVREHLGAPNLSAEQRAAEADAIAALLRSYLR</sequence>
<dbReference type="EMBL" id="PEOG01000013">
    <property type="protein sequence ID" value="PIM54110.1"/>
    <property type="molecule type" value="Genomic_DNA"/>
</dbReference>
<comment type="similarity">
    <text evidence="1">Belongs to the FrmR/RcnR family.</text>
</comment>
<proteinExistence type="inferred from homology"/>
<dbReference type="RefSeq" id="WP_099860627.1">
    <property type="nucleotide sequence ID" value="NZ_PEOG01000013.1"/>
</dbReference>
<evidence type="ECO:0000313" key="3">
    <source>
        <dbReference type="Proteomes" id="UP000231501"/>
    </source>
</evidence>
<dbReference type="CDD" id="cd10153">
    <property type="entry name" value="RcnR-FrmR-like_DUF156"/>
    <property type="match status" value="1"/>
</dbReference>
<dbReference type="GO" id="GO:0046872">
    <property type="term" value="F:metal ion binding"/>
    <property type="evidence" value="ECO:0007669"/>
    <property type="project" value="InterPro"/>
</dbReference>
<dbReference type="GO" id="GO:0003677">
    <property type="term" value="F:DNA binding"/>
    <property type="evidence" value="ECO:0007669"/>
    <property type="project" value="InterPro"/>
</dbReference>
<dbReference type="Proteomes" id="UP000231501">
    <property type="component" value="Unassembled WGS sequence"/>
</dbReference>
<comment type="caution">
    <text evidence="2">The sequence shown here is derived from an EMBL/GenBank/DDBJ whole genome shotgun (WGS) entry which is preliminary data.</text>
</comment>
<evidence type="ECO:0000313" key="2">
    <source>
        <dbReference type="EMBL" id="PIM54110.1"/>
    </source>
</evidence>
<keyword evidence="3" id="KW-1185">Reference proteome</keyword>
<dbReference type="Gene3D" id="1.20.58.1000">
    <property type="entry name" value="Metal-sensitive repressor, helix protomer"/>
    <property type="match status" value="1"/>
</dbReference>
<dbReference type="GO" id="GO:0045892">
    <property type="term" value="P:negative regulation of DNA-templated transcription"/>
    <property type="evidence" value="ECO:0007669"/>
    <property type="project" value="UniProtKB-ARBA"/>
</dbReference>
<protein>
    <recommendedName>
        <fullName evidence="4">Metal/formaldehyde-sensitive transcriptional repressor</fullName>
    </recommendedName>
</protein>
<dbReference type="AlphaFoldDB" id="A0A2G9CCE3"/>
<organism evidence="2 3">
    <name type="scientific">Roseateles chitinivorans</name>
    <dbReference type="NCBI Taxonomy" id="2917965"/>
    <lineage>
        <taxon>Bacteria</taxon>
        <taxon>Pseudomonadati</taxon>
        <taxon>Pseudomonadota</taxon>
        <taxon>Betaproteobacteria</taxon>
        <taxon>Burkholderiales</taxon>
        <taxon>Sphaerotilaceae</taxon>
        <taxon>Roseateles</taxon>
    </lineage>
</organism>
<name>A0A2G9CCE3_9BURK</name>
<dbReference type="InterPro" id="IPR003735">
    <property type="entry name" value="Metal_Tscrpt_repr"/>
</dbReference>
<dbReference type="Pfam" id="PF02583">
    <property type="entry name" value="Trns_repr_metal"/>
    <property type="match status" value="1"/>
</dbReference>
<dbReference type="PANTHER" id="PTHR33677:SF5">
    <property type="entry name" value="TRANSCRIPTIONAL REPRESSOR FRMR"/>
    <property type="match status" value="1"/>
</dbReference>
<dbReference type="PANTHER" id="PTHR33677">
    <property type="entry name" value="TRANSCRIPTIONAL REPRESSOR FRMR-RELATED"/>
    <property type="match status" value="1"/>
</dbReference>
<evidence type="ECO:0000256" key="1">
    <source>
        <dbReference type="ARBA" id="ARBA00005260"/>
    </source>
</evidence>